<evidence type="ECO:0000256" key="1">
    <source>
        <dbReference type="SAM" id="Phobius"/>
    </source>
</evidence>
<reference evidence="3" key="2">
    <citation type="submission" date="2023-11" db="UniProtKB">
        <authorList>
            <consortium name="WormBaseParasite"/>
        </authorList>
    </citation>
    <scope>IDENTIFICATION</scope>
</reference>
<proteinExistence type="predicted"/>
<protein>
    <submittedName>
        <fullName evidence="3">Uncharacterized protein</fullName>
    </submittedName>
</protein>
<feature type="transmembrane region" description="Helical" evidence="1">
    <location>
        <begin position="249"/>
        <end position="268"/>
    </location>
</feature>
<reference evidence="2" key="1">
    <citation type="submission" date="2022-06" db="EMBL/GenBank/DDBJ databases">
        <authorList>
            <person name="Berger JAMES D."/>
            <person name="Berger JAMES D."/>
        </authorList>
    </citation>
    <scope>NUCLEOTIDE SEQUENCE [LARGE SCALE GENOMIC DNA]</scope>
</reference>
<feature type="transmembrane region" description="Helical" evidence="1">
    <location>
        <begin position="65"/>
        <end position="87"/>
    </location>
</feature>
<dbReference type="Proteomes" id="UP000050795">
    <property type="component" value="Unassembled WGS sequence"/>
</dbReference>
<dbReference type="WBParaSite" id="TREG1_126390.1">
    <property type="protein sequence ID" value="TREG1_126390.1"/>
    <property type="gene ID" value="TREG1_126390"/>
</dbReference>
<keyword evidence="2" id="KW-1185">Reference proteome</keyword>
<keyword evidence="1" id="KW-0472">Membrane</keyword>
<accession>A0AA85J193</accession>
<keyword evidence="1" id="KW-0812">Transmembrane</keyword>
<feature type="transmembrane region" description="Helical" evidence="1">
    <location>
        <begin position="213"/>
        <end position="237"/>
    </location>
</feature>
<organism evidence="2 3">
    <name type="scientific">Trichobilharzia regenti</name>
    <name type="common">Nasal bird schistosome</name>
    <dbReference type="NCBI Taxonomy" id="157069"/>
    <lineage>
        <taxon>Eukaryota</taxon>
        <taxon>Metazoa</taxon>
        <taxon>Spiralia</taxon>
        <taxon>Lophotrochozoa</taxon>
        <taxon>Platyhelminthes</taxon>
        <taxon>Trematoda</taxon>
        <taxon>Digenea</taxon>
        <taxon>Strigeidida</taxon>
        <taxon>Schistosomatoidea</taxon>
        <taxon>Schistosomatidae</taxon>
        <taxon>Trichobilharzia</taxon>
    </lineage>
</organism>
<evidence type="ECO:0000313" key="3">
    <source>
        <dbReference type="WBParaSite" id="TREG1_126390.1"/>
    </source>
</evidence>
<dbReference type="AlphaFoldDB" id="A0AA85J193"/>
<evidence type="ECO:0000313" key="2">
    <source>
        <dbReference type="Proteomes" id="UP000050795"/>
    </source>
</evidence>
<feature type="transmembrane region" description="Helical" evidence="1">
    <location>
        <begin position="153"/>
        <end position="174"/>
    </location>
</feature>
<feature type="transmembrane region" description="Helical" evidence="1">
    <location>
        <begin position="130"/>
        <end position="147"/>
    </location>
</feature>
<keyword evidence="1" id="KW-1133">Transmembrane helix</keyword>
<feature type="transmembrane region" description="Helical" evidence="1">
    <location>
        <begin position="186"/>
        <end position="207"/>
    </location>
</feature>
<feature type="transmembrane region" description="Helical" evidence="1">
    <location>
        <begin position="99"/>
        <end position="118"/>
    </location>
</feature>
<name>A0AA85J193_TRIRE</name>
<sequence length="276" mass="30281">MKQLSVSNFRRCTTKSYINSQTSSDNSKCNISSCIYGGSNIIMKSSMGEILPNTVNGQTRARICLLQYVIFTSIMVVITMITTLLVANINTLQNLLSTWHISLALILFGAVFASVLILVQKVESQFPANYIFLLLTVLTSSCGIAGLTESFHLWTALSWSLAILLAVIAVLVGYKLRPLSRTGDNIMIILAFVLMLLGVILLASVYFSGYKVAAYIVFSVLFGLGLTVALFLTAQVLKLCSQKSRITSLPVKLALITWALIILLYLTISINFPMEE</sequence>